<dbReference type="Gene3D" id="2.60.40.4330">
    <property type="entry name" value="Kinesin-like protein Kif23, Arf6-interacting domain"/>
    <property type="match status" value="1"/>
</dbReference>
<dbReference type="GO" id="GO:0005524">
    <property type="term" value="F:ATP binding"/>
    <property type="evidence" value="ECO:0007669"/>
    <property type="project" value="UniProtKB-UniRule"/>
</dbReference>
<feature type="binding site" evidence="5">
    <location>
        <begin position="127"/>
        <end position="134"/>
    </location>
    <ligand>
        <name>ATP</name>
        <dbReference type="ChEBI" id="CHEBI:30616"/>
    </ligand>
</feature>
<dbReference type="GO" id="GO:0005634">
    <property type="term" value="C:nucleus"/>
    <property type="evidence" value="ECO:0007669"/>
    <property type="project" value="TreeGrafter"/>
</dbReference>
<feature type="compositionally biased region" description="Basic and acidic residues" evidence="8">
    <location>
        <begin position="818"/>
        <end position="828"/>
    </location>
</feature>
<dbReference type="PROSITE" id="PS00411">
    <property type="entry name" value="KINESIN_MOTOR_1"/>
    <property type="match status" value="1"/>
</dbReference>
<feature type="coiled-coil region" evidence="7">
    <location>
        <begin position="544"/>
        <end position="585"/>
    </location>
</feature>
<dbReference type="EMBL" id="CAJPEV010000207">
    <property type="protein sequence ID" value="CAG0882376.1"/>
    <property type="molecule type" value="Genomic_DNA"/>
</dbReference>
<evidence type="ECO:0000256" key="8">
    <source>
        <dbReference type="SAM" id="MobiDB-lite"/>
    </source>
</evidence>
<accession>A0A7R8X1M6</accession>
<feature type="coiled-coil region" evidence="7">
    <location>
        <begin position="619"/>
        <end position="646"/>
    </location>
</feature>
<keyword evidence="4" id="KW-0963">Cytoplasm</keyword>
<dbReference type="SMART" id="SM00129">
    <property type="entry name" value="KISc"/>
    <property type="match status" value="1"/>
</dbReference>
<organism evidence="10">
    <name type="scientific">Darwinula stevensoni</name>
    <dbReference type="NCBI Taxonomy" id="69355"/>
    <lineage>
        <taxon>Eukaryota</taxon>
        <taxon>Metazoa</taxon>
        <taxon>Ecdysozoa</taxon>
        <taxon>Arthropoda</taxon>
        <taxon>Crustacea</taxon>
        <taxon>Oligostraca</taxon>
        <taxon>Ostracoda</taxon>
        <taxon>Podocopa</taxon>
        <taxon>Podocopida</taxon>
        <taxon>Darwinulocopina</taxon>
        <taxon>Darwinuloidea</taxon>
        <taxon>Darwinulidae</taxon>
        <taxon>Darwinula</taxon>
    </lineage>
</organism>
<keyword evidence="4" id="KW-0206">Cytoskeleton</keyword>
<dbReference type="SUPFAM" id="SSF52540">
    <property type="entry name" value="P-loop containing nucleoside triphosphate hydrolases"/>
    <property type="match status" value="1"/>
</dbReference>
<dbReference type="PRINTS" id="PR00380">
    <property type="entry name" value="KINESINHEAVY"/>
</dbReference>
<evidence type="ECO:0000313" key="10">
    <source>
        <dbReference type="EMBL" id="CAD7242034.1"/>
    </source>
</evidence>
<dbReference type="GO" id="GO:0005874">
    <property type="term" value="C:microtubule"/>
    <property type="evidence" value="ECO:0007669"/>
    <property type="project" value="UniProtKB-KW"/>
</dbReference>
<feature type="domain" description="Kinesin motor" evidence="9">
    <location>
        <begin position="46"/>
        <end position="442"/>
    </location>
</feature>
<dbReference type="GO" id="GO:0051256">
    <property type="term" value="P:mitotic spindle midzone assembly"/>
    <property type="evidence" value="ECO:0007669"/>
    <property type="project" value="TreeGrafter"/>
</dbReference>
<keyword evidence="2 5" id="KW-0547">Nucleotide-binding</keyword>
<dbReference type="EMBL" id="LR899724">
    <property type="protein sequence ID" value="CAD7242034.1"/>
    <property type="molecule type" value="Genomic_DNA"/>
</dbReference>
<evidence type="ECO:0000256" key="2">
    <source>
        <dbReference type="ARBA" id="ARBA00022741"/>
    </source>
</evidence>
<reference evidence="10" key="1">
    <citation type="submission" date="2020-11" db="EMBL/GenBank/DDBJ databases">
        <authorList>
            <person name="Tran Van P."/>
        </authorList>
    </citation>
    <scope>NUCLEOTIDE SEQUENCE</scope>
</reference>
<dbReference type="InterPro" id="IPR027640">
    <property type="entry name" value="Kinesin-like_fam"/>
</dbReference>
<dbReference type="InterPro" id="IPR038105">
    <property type="entry name" value="Kif23_Arf-bd_sf"/>
</dbReference>
<sequence length="846" mass="95926">MRPVRVNQTPSRKRTTPLMKALGASAKVPVSAKKLNYVKVEGAKDPVEVYCRIRPLANENHSSCVVQVDDTTIQLLHPDVHNNKAIQCSFRHIFNENTAQKEVFDRVGLPLVDDLLNGKNGLLFMYGVTGSGKTYTMTGTAEETGVLPRCLDVIFNSIDQRQVPKYTFKPDGSNCFFIQPEDQAQMEAMAEAHPRSSRRKRQGMEDRIPDCSALELQDGSMFAVFVQYVEIYNNIIFDLLDDTPIDPIKKTFQQRHLREDAYRNIFVVGAREMEVKSVAEALDVLEKGQRRRRVAQTSLNAESSRSHSIFTIRVVQIPVSVDIPEDMINSEDLLTISQFSLVDLAGSERHKRTGNRGNLLKEASNINNSLLTLRTCLEVMRENQQMGSSRVIPYRDSKVTHMFKTYFEGGGRVRMLVCISPEAPNYDENIQVLRFAEMTQEIQVVRATEIKVTVQNPAKVPDVEEYQRIEQTMVIPSYDFTKLVHPVELQDDEDEEFYPVLMDDLEMRKKSRQMAIEISRNTYAEVYRQTHAAEQQLLQYYQRIAMLEEVVDARDKEIAKLRDKLYGLEREKAGLQREVSGLSRNVKSKTSELKAKEHALGEKEAELERHRVVAAAKAATEVKKRTVEYEQRIKSAQAQFKRETKNTRAVLNRVRRVLDDSHIPQSVSSESLSSLASDAADSHGSGHVFRAPGVTNGVQGGRAVANMRHRRSLSQGDAQWVSHEPTMPVRQSTVLQPKLKKKKSRTKLNARDLSKSERYLLMHQEQDNNGGIETQFYKGDVLPTCSGGSQVVFQDVEVLRQQSPTGGSAQSHSPRKRSHEEQNRDVEARCSVAVEGHSARTKISRR</sequence>
<dbReference type="InterPro" id="IPR032384">
    <property type="entry name" value="Kif23_Arf-bd"/>
</dbReference>
<evidence type="ECO:0000313" key="11">
    <source>
        <dbReference type="Proteomes" id="UP000677054"/>
    </source>
</evidence>
<dbReference type="AlphaFoldDB" id="A0A7R8X1M6"/>
<dbReference type="GO" id="GO:0005871">
    <property type="term" value="C:kinesin complex"/>
    <property type="evidence" value="ECO:0007669"/>
    <property type="project" value="TreeGrafter"/>
</dbReference>
<dbReference type="Proteomes" id="UP000677054">
    <property type="component" value="Unassembled WGS sequence"/>
</dbReference>
<dbReference type="PROSITE" id="PS50067">
    <property type="entry name" value="KINESIN_MOTOR_2"/>
    <property type="match status" value="1"/>
</dbReference>
<dbReference type="PANTHER" id="PTHR24115:SF600">
    <property type="entry name" value="KINESIN-LIKE PROTEIN KIF23"/>
    <property type="match status" value="1"/>
</dbReference>
<feature type="region of interest" description="Disordered" evidence="8">
    <location>
        <begin position="802"/>
        <end position="846"/>
    </location>
</feature>
<evidence type="ECO:0000256" key="3">
    <source>
        <dbReference type="ARBA" id="ARBA00022840"/>
    </source>
</evidence>
<dbReference type="GO" id="GO:0008017">
    <property type="term" value="F:microtubule binding"/>
    <property type="evidence" value="ECO:0007669"/>
    <property type="project" value="InterPro"/>
</dbReference>
<evidence type="ECO:0000256" key="1">
    <source>
        <dbReference type="ARBA" id="ARBA00004245"/>
    </source>
</evidence>
<evidence type="ECO:0000256" key="7">
    <source>
        <dbReference type="SAM" id="Coils"/>
    </source>
</evidence>
<dbReference type="InterPro" id="IPR001752">
    <property type="entry name" value="Kinesin_motor_dom"/>
</dbReference>
<keyword evidence="3 5" id="KW-0067">ATP-binding</keyword>
<dbReference type="InterPro" id="IPR019821">
    <property type="entry name" value="Kinesin_motor_CS"/>
</dbReference>
<keyword evidence="7" id="KW-0175">Coiled coil</keyword>
<dbReference type="GO" id="GO:0016887">
    <property type="term" value="F:ATP hydrolysis activity"/>
    <property type="evidence" value="ECO:0007669"/>
    <property type="project" value="TreeGrafter"/>
</dbReference>
<feature type="compositionally biased region" description="Polar residues" evidence="8">
    <location>
        <begin position="802"/>
        <end position="812"/>
    </location>
</feature>
<protein>
    <recommendedName>
        <fullName evidence="6">Kinesin-like protein</fullName>
    </recommendedName>
</protein>
<dbReference type="Pfam" id="PF16540">
    <property type="entry name" value="MKLP1_Arf_bdg"/>
    <property type="match status" value="1"/>
</dbReference>
<evidence type="ECO:0000256" key="4">
    <source>
        <dbReference type="ARBA" id="ARBA00023212"/>
    </source>
</evidence>
<evidence type="ECO:0000256" key="6">
    <source>
        <dbReference type="RuleBase" id="RU000394"/>
    </source>
</evidence>
<keyword evidence="11" id="KW-1185">Reference proteome</keyword>
<name>A0A7R8X1M6_9CRUS</name>
<dbReference type="PANTHER" id="PTHR24115">
    <property type="entry name" value="KINESIN-RELATED"/>
    <property type="match status" value="1"/>
</dbReference>
<comment type="subcellular location">
    <subcellularLocation>
        <location evidence="1">Cytoplasm</location>
        <location evidence="1">Cytoskeleton</location>
    </subcellularLocation>
</comment>
<proteinExistence type="inferred from homology"/>
<keyword evidence="5 6" id="KW-0505">Motor protein</keyword>
<dbReference type="GO" id="GO:0007018">
    <property type="term" value="P:microtubule-based movement"/>
    <property type="evidence" value="ECO:0007669"/>
    <property type="project" value="InterPro"/>
</dbReference>
<dbReference type="GO" id="GO:0003777">
    <property type="term" value="F:microtubule motor activity"/>
    <property type="evidence" value="ECO:0007669"/>
    <property type="project" value="InterPro"/>
</dbReference>
<dbReference type="Gene3D" id="3.40.850.10">
    <property type="entry name" value="Kinesin motor domain"/>
    <property type="match status" value="1"/>
</dbReference>
<evidence type="ECO:0000256" key="5">
    <source>
        <dbReference type="PROSITE-ProRule" id="PRU00283"/>
    </source>
</evidence>
<evidence type="ECO:0000259" key="9">
    <source>
        <dbReference type="PROSITE" id="PS50067"/>
    </source>
</evidence>
<dbReference type="InterPro" id="IPR036961">
    <property type="entry name" value="Kinesin_motor_dom_sf"/>
</dbReference>
<dbReference type="InterPro" id="IPR027417">
    <property type="entry name" value="P-loop_NTPase"/>
</dbReference>
<dbReference type="Pfam" id="PF00225">
    <property type="entry name" value="Kinesin"/>
    <property type="match status" value="1"/>
</dbReference>
<comment type="similarity">
    <text evidence="5 6">Belongs to the TRAFAC class myosin-kinesin ATPase superfamily. Kinesin family.</text>
</comment>
<dbReference type="OrthoDB" id="2403182at2759"/>
<gene>
    <name evidence="10" type="ORF">DSTB1V02_LOCUS2009</name>
</gene>
<keyword evidence="6" id="KW-0493">Microtubule</keyword>